<reference evidence="7" key="1">
    <citation type="journal article" date="2020" name="Stud. Mycol.">
        <title>101 Dothideomycetes genomes: a test case for predicting lifestyles and emergence of pathogens.</title>
        <authorList>
            <person name="Haridas S."/>
            <person name="Albert R."/>
            <person name="Binder M."/>
            <person name="Bloem J."/>
            <person name="Labutti K."/>
            <person name="Salamov A."/>
            <person name="Andreopoulos B."/>
            <person name="Baker S."/>
            <person name="Barry K."/>
            <person name="Bills G."/>
            <person name="Bluhm B."/>
            <person name="Cannon C."/>
            <person name="Castanera R."/>
            <person name="Culley D."/>
            <person name="Daum C."/>
            <person name="Ezra D."/>
            <person name="Gonzalez J."/>
            <person name="Henrissat B."/>
            <person name="Kuo A."/>
            <person name="Liang C."/>
            <person name="Lipzen A."/>
            <person name="Lutzoni F."/>
            <person name="Magnuson J."/>
            <person name="Mondo S."/>
            <person name="Nolan M."/>
            <person name="Ohm R."/>
            <person name="Pangilinan J."/>
            <person name="Park H.-J."/>
            <person name="Ramirez L."/>
            <person name="Alfaro M."/>
            <person name="Sun H."/>
            <person name="Tritt A."/>
            <person name="Yoshinaga Y."/>
            <person name="Zwiers L.-H."/>
            <person name="Turgeon B."/>
            <person name="Goodwin S."/>
            <person name="Spatafora J."/>
            <person name="Crous P."/>
            <person name="Grigoriev I."/>
        </authorList>
    </citation>
    <scope>NUCLEOTIDE SEQUENCE</scope>
    <source>
        <strain evidence="7">CBS 675.92</strain>
    </source>
</reference>
<keyword evidence="3" id="KW-0964">Secreted</keyword>
<dbReference type="PANTHER" id="PTHR31238">
    <property type="entry name" value="GERMIN-LIKE PROTEIN SUBFAMILY 3 MEMBER 3"/>
    <property type="match status" value="1"/>
</dbReference>
<dbReference type="AlphaFoldDB" id="A0A6A5UER3"/>
<name>A0A6A5UER3_9PLEO</name>
<dbReference type="InterPro" id="IPR001929">
    <property type="entry name" value="Germin"/>
</dbReference>
<dbReference type="SUPFAM" id="SSF51182">
    <property type="entry name" value="RmlC-like cupins"/>
    <property type="match status" value="1"/>
</dbReference>
<dbReference type="InterPro" id="IPR006045">
    <property type="entry name" value="Cupin_1"/>
</dbReference>
<dbReference type="Gene3D" id="2.60.120.10">
    <property type="entry name" value="Jelly Rolls"/>
    <property type="match status" value="1"/>
</dbReference>
<comment type="similarity">
    <text evidence="2">Belongs to the germin family.</text>
</comment>
<evidence type="ECO:0000256" key="5">
    <source>
        <dbReference type="ARBA" id="ARBA00023211"/>
    </source>
</evidence>
<feature type="domain" description="Cupin type-1" evidence="6">
    <location>
        <begin position="47"/>
        <end position="196"/>
    </location>
</feature>
<proteinExistence type="inferred from homology"/>
<comment type="subcellular location">
    <subcellularLocation>
        <location evidence="1">Secreted</location>
    </subcellularLocation>
</comment>
<evidence type="ECO:0000313" key="8">
    <source>
        <dbReference type="Proteomes" id="UP000800035"/>
    </source>
</evidence>
<sequence length="234" mass="24966">MLLTPFLPLTHAVDKPTNPTLNQALRNAPTTLDRHALLTPSDWVYDFHAAAPDPDQAFHPGSVKNANAATFPVLTGLGMTIAQLNLGPCAMLPPHYHPRATNVVLAISGNTTTYMWNENGVGLVRTELTEGKVTVFPKGSLHAMQNNGCENAYLISALNSDDTGTLNILNGLWSMPQDMMRAAFGNPDGFNAQDLGRGIPSPGTGSVVGSAECLARCDLDKDGTKKDGSDRKRS</sequence>
<dbReference type="GO" id="GO:0005576">
    <property type="term" value="C:extracellular region"/>
    <property type="evidence" value="ECO:0007669"/>
    <property type="project" value="UniProtKB-SubCell"/>
</dbReference>
<dbReference type="GO" id="GO:0030145">
    <property type="term" value="F:manganese ion binding"/>
    <property type="evidence" value="ECO:0007669"/>
    <property type="project" value="InterPro"/>
</dbReference>
<keyword evidence="8" id="KW-1185">Reference proteome</keyword>
<organism evidence="7 8">
    <name type="scientific">Byssothecium circinans</name>
    <dbReference type="NCBI Taxonomy" id="147558"/>
    <lineage>
        <taxon>Eukaryota</taxon>
        <taxon>Fungi</taxon>
        <taxon>Dikarya</taxon>
        <taxon>Ascomycota</taxon>
        <taxon>Pezizomycotina</taxon>
        <taxon>Dothideomycetes</taxon>
        <taxon>Pleosporomycetidae</taxon>
        <taxon>Pleosporales</taxon>
        <taxon>Massarineae</taxon>
        <taxon>Massarinaceae</taxon>
        <taxon>Byssothecium</taxon>
    </lineage>
</organism>
<dbReference type="SMART" id="SM00835">
    <property type="entry name" value="Cupin_1"/>
    <property type="match status" value="1"/>
</dbReference>
<dbReference type="Proteomes" id="UP000800035">
    <property type="component" value="Unassembled WGS sequence"/>
</dbReference>
<dbReference type="InterPro" id="IPR014710">
    <property type="entry name" value="RmlC-like_jellyroll"/>
</dbReference>
<gene>
    <name evidence="7" type="ORF">CC80DRAFT_398093</name>
</gene>
<dbReference type="EMBL" id="ML976977">
    <property type="protein sequence ID" value="KAF1963401.1"/>
    <property type="molecule type" value="Genomic_DNA"/>
</dbReference>
<evidence type="ECO:0000256" key="2">
    <source>
        <dbReference type="ARBA" id="ARBA00007456"/>
    </source>
</evidence>
<protein>
    <submittedName>
        <fullName evidence="7">Spherulin-1A</fullName>
    </submittedName>
</protein>
<evidence type="ECO:0000259" key="6">
    <source>
        <dbReference type="SMART" id="SM00835"/>
    </source>
</evidence>
<dbReference type="PRINTS" id="PR00325">
    <property type="entry name" value="GERMIN"/>
</dbReference>
<keyword evidence="4" id="KW-0479">Metal-binding</keyword>
<dbReference type="InterPro" id="IPR011051">
    <property type="entry name" value="RmlC_Cupin_sf"/>
</dbReference>
<accession>A0A6A5UER3</accession>
<dbReference type="Pfam" id="PF00190">
    <property type="entry name" value="Cupin_1"/>
    <property type="match status" value="1"/>
</dbReference>
<evidence type="ECO:0000256" key="3">
    <source>
        <dbReference type="ARBA" id="ARBA00022525"/>
    </source>
</evidence>
<dbReference type="CDD" id="cd02241">
    <property type="entry name" value="cupin_OxOx"/>
    <property type="match status" value="1"/>
</dbReference>
<evidence type="ECO:0000313" key="7">
    <source>
        <dbReference type="EMBL" id="KAF1963401.1"/>
    </source>
</evidence>
<evidence type="ECO:0000256" key="4">
    <source>
        <dbReference type="ARBA" id="ARBA00022723"/>
    </source>
</evidence>
<dbReference type="OrthoDB" id="1921208at2759"/>
<keyword evidence="5" id="KW-0464">Manganese</keyword>
<evidence type="ECO:0000256" key="1">
    <source>
        <dbReference type="ARBA" id="ARBA00004613"/>
    </source>
</evidence>